<keyword evidence="2" id="KW-1185">Reference proteome</keyword>
<reference evidence="1 2" key="1">
    <citation type="journal article" date="2011" name="Int. J. Syst. Evol. Microbiol.">
        <title>Allobacillus halotolerans gen. nov., sp. nov. isolated from shrimp paste.</title>
        <authorList>
            <person name="Sheu S.Y."/>
            <person name="Arun A.B."/>
            <person name="Jiang S.R."/>
            <person name="Young C.C."/>
            <person name="Chen W.M."/>
        </authorList>
    </citation>
    <scope>NUCLEOTIDE SEQUENCE [LARGE SCALE GENOMIC DNA]</scope>
    <source>
        <strain evidence="1 2">LMG 24826</strain>
    </source>
</reference>
<dbReference type="Pfam" id="PF10094">
    <property type="entry name" value="DUF2332"/>
    <property type="match status" value="1"/>
</dbReference>
<evidence type="ECO:0000313" key="1">
    <source>
        <dbReference type="EMBL" id="MBU6080313.1"/>
    </source>
</evidence>
<protein>
    <submittedName>
        <fullName evidence="1">DUF2332 domain-containing protein</fullName>
    </submittedName>
</protein>
<proteinExistence type="predicted"/>
<dbReference type="EMBL" id="JAHLZF010000005">
    <property type="protein sequence ID" value="MBU6080313.1"/>
    <property type="molecule type" value="Genomic_DNA"/>
</dbReference>
<dbReference type="InterPro" id="IPR011200">
    <property type="entry name" value="UCP012608"/>
</dbReference>
<dbReference type="PIRSF" id="PIRSF012608">
    <property type="entry name" value="UCP012608"/>
    <property type="match status" value="1"/>
</dbReference>
<dbReference type="Proteomes" id="UP000812672">
    <property type="component" value="Unassembled WGS sequence"/>
</dbReference>
<gene>
    <name evidence="1" type="ORF">KQ486_04735</name>
</gene>
<sequence>MSQRIAERFKNFATLECHGSSDLYENLSNQIATDNELLDLSMYAREGQPIPNLLFGAVHYLLLQGEEHELKEFYPSIVDQVSREDNPFPFLKDFCMKNKDKIKAILGKKLVQTNEVRRCAYLYPVFCYIYNQIKRPLSLIEIGTSAGLQLLWDHYSYSYGDEQVFGNQNSTVHLTSMVRNGEIPYELLTSIPPVNDRLGIDLNITNLTDEDEYLWLKALIWPEHKERLKNLENAVKLLRITPPNLIEGDGVALLPKVIKEVPAHTAVCIFHTHVANQMPEAAKSELLDQVNEIGRNRDVFHIYNNIYDRKLRVDSIIDGKPQTQIIGDTDGHGRWFDWHITSNTLTP</sequence>
<evidence type="ECO:0000313" key="2">
    <source>
        <dbReference type="Proteomes" id="UP000812672"/>
    </source>
</evidence>
<organism evidence="1 2">
    <name type="scientific">Allobacillus halotolerans</name>
    <dbReference type="NCBI Taxonomy" id="570278"/>
    <lineage>
        <taxon>Bacteria</taxon>
        <taxon>Bacillati</taxon>
        <taxon>Bacillota</taxon>
        <taxon>Bacilli</taxon>
        <taxon>Bacillales</taxon>
        <taxon>Bacillaceae</taxon>
        <taxon>Allobacillus</taxon>
    </lineage>
</organism>
<dbReference type="RefSeq" id="WP_216686924.1">
    <property type="nucleotide sequence ID" value="NZ_CAUPKR010000004.1"/>
</dbReference>
<comment type="caution">
    <text evidence="1">The sequence shown here is derived from an EMBL/GenBank/DDBJ whole genome shotgun (WGS) entry which is preliminary data.</text>
</comment>
<name>A0ABS6GN27_9BACI</name>
<accession>A0ABS6GN27</accession>